<feature type="domain" description="CBS" evidence="12">
    <location>
        <begin position="454"/>
        <end position="518"/>
    </location>
</feature>
<dbReference type="InterPro" id="IPR046342">
    <property type="entry name" value="CBS_dom_sf"/>
</dbReference>
<keyword evidence="3 11" id="KW-0812">Transmembrane</keyword>
<feature type="transmembrane region" description="Helical" evidence="11">
    <location>
        <begin position="315"/>
        <end position="336"/>
    </location>
</feature>
<feature type="transmembrane region" description="Helical" evidence="11">
    <location>
        <begin position="170"/>
        <end position="194"/>
    </location>
</feature>
<name>A0A4R6G3R2_9BURK</name>
<accession>A0A4R6G3R2</accession>
<gene>
    <name evidence="13" type="ORF">EV677_2731</name>
</gene>
<keyword evidence="10" id="KW-0129">CBS domain</keyword>
<evidence type="ECO:0000256" key="8">
    <source>
        <dbReference type="ARBA" id="ARBA00023214"/>
    </source>
</evidence>
<evidence type="ECO:0000313" key="13">
    <source>
        <dbReference type="EMBL" id="TDN88244.1"/>
    </source>
</evidence>
<feature type="transmembrane region" description="Helical" evidence="11">
    <location>
        <begin position="72"/>
        <end position="91"/>
    </location>
</feature>
<evidence type="ECO:0000256" key="3">
    <source>
        <dbReference type="ARBA" id="ARBA00022692"/>
    </source>
</evidence>
<dbReference type="Pfam" id="PF00654">
    <property type="entry name" value="Voltage_CLC"/>
    <property type="match status" value="1"/>
</dbReference>
<dbReference type="InterPro" id="IPR001807">
    <property type="entry name" value="ClC"/>
</dbReference>
<comment type="caution">
    <text evidence="13">The sequence shown here is derived from an EMBL/GenBank/DDBJ whole genome shotgun (WGS) entry which is preliminary data.</text>
</comment>
<dbReference type="Gene3D" id="3.10.580.10">
    <property type="entry name" value="CBS-domain"/>
    <property type="match status" value="1"/>
</dbReference>
<feature type="transmembrane region" description="Helical" evidence="11">
    <location>
        <begin position="235"/>
        <end position="257"/>
    </location>
</feature>
<feature type="transmembrane region" description="Helical" evidence="11">
    <location>
        <begin position="277"/>
        <end position="294"/>
    </location>
</feature>
<feature type="transmembrane region" description="Helical" evidence="11">
    <location>
        <begin position="401"/>
        <end position="420"/>
    </location>
</feature>
<comment type="subcellular location">
    <subcellularLocation>
        <location evidence="1">Membrane</location>
        <topology evidence="1">Multi-pass membrane protein</topology>
    </subcellularLocation>
</comment>
<keyword evidence="6 11" id="KW-0472">Membrane</keyword>
<feature type="transmembrane region" description="Helical" evidence="11">
    <location>
        <begin position="368"/>
        <end position="395"/>
    </location>
</feature>
<dbReference type="InterPro" id="IPR000644">
    <property type="entry name" value="CBS_dom"/>
</dbReference>
<dbReference type="PRINTS" id="PR00762">
    <property type="entry name" value="CLCHANNEL"/>
</dbReference>
<dbReference type="PANTHER" id="PTHR43427:SF6">
    <property type="entry name" value="CHLORIDE CHANNEL PROTEIN CLC-E"/>
    <property type="match status" value="1"/>
</dbReference>
<keyword evidence="2" id="KW-0813">Transport</keyword>
<feature type="transmembrane region" description="Helical" evidence="11">
    <location>
        <begin position="23"/>
        <end position="52"/>
    </location>
</feature>
<keyword evidence="9" id="KW-0407">Ion channel</keyword>
<reference evidence="13 14" key="1">
    <citation type="submission" date="2019-03" db="EMBL/GenBank/DDBJ databases">
        <title>Genomic Encyclopedia of Type Strains, Phase IV (KMG-IV): sequencing the most valuable type-strain genomes for metagenomic binning, comparative biology and taxonomic classification.</title>
        <authorList>
            <person name="Goeker M."/>
        </authorList>
    </citation>
    <scope>NUCLEOTIDE SEQUENCE [LARGE SCALE GENOMIC DNA]</scope>
    <source>
        <strain evidence="13 14">DSM 18555</strain>
    </source>
</reference>
<dbReference type="InterPro" id="IPR014743">
    <property type="entry name" value="Cl-channel_core"/>
</dbReference>
<sequence>MQTHKNHGHHGAHQRDFSFDKRILLLCLIAVVIGVVSTVAAYILLNSIHFFTNLFFFQTWSFEDRSPAGNTLGLWVIAVPVAGGLIAGLIARYGSDKVRGHGIPEAIEAILFRKSQMSPKVAVLKPLTSGIVIGSGGPFGAEGPIIMTGGAIGSLIAQNFSMSAAERKTLLVAGATAGMTAVFGTPVAAVLLAVELLLFEWRPRSLLPVMLACAVAAFCRPLLLDTGPLFPIHTAPVGLAAFGICIVAGLLSGALSALMSVSLYQVEDWFGKLPLHWMWWPAIGGLVVGIGGYFEPRALGVGYDVISDLLNNRMLLSAALSLLVVKAVIWVVALGSGTSGGVLAPLLMLGAGLGAVISSLVPGSDPTLWPLVCMAAVLAGVLGAPLTAAIFALGLTGDFNALLPLLLATGVSYGFTVLVMRRSIMTEKIARRGLHIYREYSVDPQERVFVHDVMATEMVSIAASLSLKEVAQDYFGNEQKHRSFPVVDTRNAAQQRLLGMLDRESLLSGLHKHDENQTVATLFDEAPHVALATETCQVVSRRMAIQHVERLPVVTDKETLHLIGIISRSDLVKPSHTVFHEEHVRERLFSR</sequence>
<dbReference type="CDD" id="cd00400">
    <property type="entry name" value="Voltage_gated_ClC"/>
    <property type="match status" value="1"/>
</dbReference>
<evidence type="ECO:0000256" key="11">
    <source>
        <dbReference type="SAM" id="Phobius"/>
    </source>
</evidence>
<dbReference type="GO" id="GO:0005254">
    <property type="term" value="F:chloride channel activity"/>
    <property type="evidence" value="ECO:0007669"/>
    <property type="project" value="UniProtKB-KW"/>
</dbReference>
<dbReference type="OrthoDB" id="9767361at2"/>
<keyword evidence="8" id="KW-0868">Chloride</keyword>
<dbReference type="SUPFAM" id="SSF81340">
    <property type="entry name" value="Clc chloride channel"/>
    <property type="match status" value="1"/>
</dbReference>
<dbReference type="PROSITE" id="PS51371">
    <property type="entry name" value="CBS"/>
    <property type="match status" value="1"/>
</dbReference>
<evidence type="ECO:0000256" key="10">
    <source>
        <dbReference type="PROSITE-ProRule" id="PRU00703"/>
    </source>
</evidence>
<dbReference type="Pfam" id="PF00571">
    <property type="entry name" value="CBS"/>
    <property type="match status" value="2"/>
</dbReference>
<evidence type="ECO:0000256" key="5">
    <source>
        <dbReference type="ARBA" id="ARBA00023065"/>
    </source>
</evidence>
<keyword evidence="7" id="KW-0869">Chloride channel</keyword>
<dbReference type="SUPFAM" id="SSF54631">
    <property type="entry name" value="CBS-domain pair"/>
    <property type="match status" value="1"/>
</dbReference>
<dbReference type="InterPro" id="IPR050368">
    <property type="entry name" value="ClC-type_chloride_channel"/>
</dbReference>
<evidence type="ECO:0000313" key="14">
    <source>
        <dbReference type="Proteomes" id="UP000294737"/>
    </source>
</evidence>
<proteinExistence type="predicted"/>
<evidence type="ECO:0000259" key="12">
    <source>
        <dbReference type="PROSITE" id="PS51371"/>
    </source>
</evidence>
<evidence type="ECO:0000256" key="2">
    <source>
        <dbReference type="ARBA" id="ARBA00022448"/>
    </source>
</evidence>
<dbReference type="GO" id="GO:0034707">
    <property type="term" value="C:chloride channel complex"/>
    <property type="evidence" value="ECO:0007669"/>
    <property type="project" value="UniProtKB-KW"/>
</dbReference>
<dbReference type="SMART" id="SM00116">
    <property type="entry name" value="CBS"/>
    <property type="match status" value="2"/>
</dbReference>
<dbReference type="Gene3D" id="1.10.3080.10">
    <property type="entry name" value="Clc chloride channel"/>
    <property type="match status" value="1"/>
</dbReference>
<feature type="transmembrane region" description="Helical" evidence="11">
    <location>
        <begin position="342"/>
        <end position="361"/>
    </location>
</feature>
<keyword evidence="14" id="KW-1185">Reference proteome</keyword>
<keyword evidence="4 11" id="KW-1133">Transmembrane helix</keyword>
<protein>
    <submittedName>
        <fullName evidence="13">H+/Cl-antiporter ClcA</fullName>
    </submittedName>
</protein>
<organism evidence="13 14">
    <name type="scientific">Herminiimonas fonticola</name>
    <dbReference type="NCBI Taxonomy" id="303380"/>
    <lineage>
        <taxon>Bacteria</taxon>
        <taxon>Pseudomonadati</taxon>
        <taxon>Pseudomonadota</taxon>
        <taxon>Betaproteobacteria</taxon>
        <taxon>Burkholderiales</taxon>
        <taxon>Oxalobacteraceae</taxon>
        <taxon>Herminiimonas</taxon>
    </lineage>
</organism>
<dbReference type="EMBL" id="SNWF01000007">
    <property type="protein sequence ID" value="TDN88244.1"/>
    <property type="molecule type" value="Genomic_DNA"/>
</dbReference>
<dbReference type="AlphaFoldDB" id="A0A4R6G3R2"/>
<evidence type="ECO:0000256" key="7">
    <source>
        <dbReference type="ARBA" id="ARBA00023173"/>
    </source>
</evidence>
<dbReference type="RefSeq" id="WP_112992592.1">
    <property type="nucleotide sequence ID" value="NZ_PTLZ01000003.1"/>
</dbReference>
<evidence type="ECO:0000256" key="9">
    <source>
        <dbReference type="ARBA" id="ARBA00023303"/>
    </source>
</evidence>
<evidence type="ECO:0000256" key="6">
    <source>
        <dbReference type="ARBA" id="ARBA00023136"/>
    </source>
</evidence>
<dbReference type="PANTHER" id="PTHR43427">
    <property type="entry name" value="CHLORIDE CHANNEL PROTEIN CLC-E"/>
    <property type="match status" value="1"/>
</dbReference>
<evidence type="ECO:0000256" key="4">
    <source>
        <dbReference type="ARBA" id="ARBA00022989"/>
    </source>
</evidence>
<dbReference type="Proteomes" id="UP000294737">
    <property type="component" value="Unassembled WGS sequence"/>
</dbReference>
<keyword evidence="5" id="KW-0406">Ion transport</keyword>
<evidence type="ECO:0000256" key="1">
    <source>
        <dbReference type="ARBA" id="ARBA00004141"/>
    </source>
</evidence>
<feature type="transmembrane region" description="Helical" evidence="11">
    <location>
        <begin position="206"/>
        <end position="223"/>
    </location>
</feature>